<keyword evidence="10" id="KW-0807">Transducer</keyword>
<feature type="transmembrane region" description="Helical" evidence="11">
    <location>
        <begin position="741"/>
        <end position="764"/>
    </location>
</feature>
<sequence length="778" mass="85659">MALVFAVEEINRNLTLLPNVSLGFQLFDNNFRETTAMENSLMLLSEGGEAVPNFNCGGPGKLVAVIGGLTAPLSAVVADLLGLYRCPQIVYGPFDATLEDKARFPTLHQIAPKDLSQPLVIVRLLVHFNWTWVGLVVTDNMKGEEFLREMRREMARNEICQAFENKVPQSDNMSYAFKKVFFRIQDSTANVVTLSGDTDCMTSFAYVMTESRMAPKVWIITSTWDFSLSYTPKSDLSILHGALSFSPHKKEIPSFKDFLRKVNPSHYPDDFFLELFWKIKEICFDFEEQKTNPICSENVTLEQWPRHIFDVHLSDESQLVYRAVYAVARGLHEVLSSEEGAVDAGRGGSLGPDHRRAPGISLSFQVHSVLSHVGGNGGDENGMVWGESRVSATKYDIKNFVAHPIESQVTVGEFDALAPAGQNLVIDEQAIVWANDDTSIPTSVCSGDCQPGTRKTRESGEPVCCFTCIQCPDGAISSQMNMGTCVKCPEDHYANRKRNSCLPKAFTFLTFEEPLGMTLVFLALSFSLLSVAVLGVFIKHRDTPVVRANNRHLSYTLLIALTLCFLCSCVFIGRPGPVSCLLRQTAFGVVFAVAVSSILAKTVTVVVAFKATVPGGRSRTWMGPRVSASIVLVCSLVQVAICAAWLGAAPPFPDLDVLSEPGHIVVQCNEGSVIAFYCVLGYLGFLALVSFTVAFLARRLPDSFNEAKFITFSMLVFCSVWISFLPAYQSSKGKAMVAVEVFSILASSAGLLGCIFVPKCYLILLRPDRNTREWLKAR</sequence>
<feature type="transmembrane region" description="Helical" evidence="11">
    <location>
        <begin position="553"/>
        <end position="573"/>
    </location>
</feature>
<dbReference type="PANTHER" id="PTHR24061:SF599">
    <property type="entry name" value="G-PROTEIN COUPLED RECEPTORS FAMILY 3 PROFILE DOMAIN-CONTAINING PROTEIN"/>
    <property type="match status" value="1"/>
</dbReference>
<feature type="transmembrane region" description="Helical" evidence="11">
    <location>
        <begin position="674"/>
        <end position="697"/>
    </location>
</feature>
<reference evidence="13" key="3">
    <citation type="submission" date="2025-09" db="UniProtKB">
        <authorList>
            <consortium name="Ensembl"/>
        </authorList>
    </citation>
    <scope>IDENTIFICATION</scope>
    <source>
        <strain evidence="13">Glennie</strain>
    </source>
</reference>
<dbReference type="HOGENOM" id="CLU_005389_5_0_1"/>
<dbReference type="InterPro" id="IPR017979">
    <property type="entry name" value="GPCR_3_CS"/>
</dbReference>
<evidence type="ECO:0000256" key="4">
    <source>
        <dbReference type="ARBA" id="ARBA00022729"/>
    </source>
</evidence>
<keyword evidence="7 11" id="KW-0472">Membrane</keyword>
<evidence type="ECO:0000256" key="1">
    <source>
        <dbReference type="ARBA" id="ARBA00004651"/>
    </source>
</evidence>
<dbReference type="InterPro" id="IPR028082">
    <property type="entry name" value="Peripla_BP_I"/>
</dbReference>
<keyword evidence="8" id="KW-0675">Receptor</keyword>
<dbReference type="Ensembl" id="ENSOANT00000006788.4">
    <property type="protein sequence ID" value="ENSOANP00000006786.3"/>
    <property type="gene ID" value="ENSOANG00000004273.4"/>
</dbReference>
<evidence type="ECO:0000313" key="13">
    <source>
        <dbReference type="Ensembl" id="ENSOANP00000006786.3"/>
    </source>
</evidence>
<dbReference type="eggNOG" id="KOG1056">
    <property type="taxonomic scope" value="Eukaryota"/>
</dbReference>
<dbReference type="OMA" id="WLRAIMF"/>
<dbReference type="PANTHER" id="PTHR24061">
    <property type="entry name" value="CALCIUM-SENSING RECEPTOR-RELATED"/>
    <property type="match status" value="1"/>
</dbReference>
<dbReference type="InterPro" id="IPR000068">
    <property type="entry name" value="GPCR_3_Ca_sens_rcpt-rel"/>
</dbReference>
<evidence type="ECO:0000256" key="2">
    <source>
        <dbReference type="ARBA" id="ARBA00022475"/>
    </source>
</evidence>
<dbReference type="PROSITE" id="PS00981">
    <property type="entry name" value="G_PROTEIN_RECEP_F3_3"/>
    <property type="match status" value="1"/>
</dbReference>
<dbReference type="InParanoid" id="F6ZZZ1"/>
<dbReference type="Pfam" id="PF01094">
    <property type="entry name" value="ANF_receptor"/>
    <property type="match status" value="1"/>
</dbReference>
<evidence type="ECO:0000256" key="6">
    <source>
        <dbReference type="ARBA" id="ARBA00023040"/>
    </source>
</evidence>
<dbReference type="GO" id="GO:0005886">
    <property type="term" value="C:plasma membrane"/>
    <property type="evidence" value="ECO:0000318"/>
    <property type="project" value="GO_Central"/>
</dbReference>
<evidence type="ECO:0000256" key="5">
    <source>
        <dbReference type="ARBA" id="ARBA00022989"/>
    </source>
</evidence>
<keyword evidence="5 11" id="KW-1133">Transmembrane helix</keyword>
<protein>
    <recommendedName>
        <fullName evidence="12">G-protein coupled receptors family 3 profile domain-containing protein</fullName>
    </recommendedName>
</protein>
<evidence type="ECO:0000256" key="3">
    <source>
        <dbReference type="ARBA" id="ARBA00022692"/>
    </source>
</evidence>
<dbReference type="InterPro" id="IPR038550">
    <property type="entry name" value="GPCR_3_9-Cys_sf"/>
</dbReference>
<dbReference type="Pfam" id="PF00003">
    <property type="entry name" value="7tm_3"/>
    <property type="match status" value="1"/>
</dbReference>
<dbReference type="SUPFAM" id="SSF53822">
    <property type="entry name" value="Periplasmic binding protein-like I"/>
    <property type="match status" value="1"/>
</dbReference>
<feature type="transmembrane region" description="Helical" evidence="11">
    <location>
        <begin position="585"/>
        <end position="609"/>
    </location>
</feature>
<evidence type="ECO:0000259" key="12">
    <source>
        <dbReference type="PROSITE" id="PS50259"/>
    </source>
</evidence>
<keyword evidence="3 11" id="KW-0812">Transmembrane</keyword>
<dbReference type="InterPro" id="IPR004073">
    <property type="entry name" value="GPCR_3_vmron_rcpt_2"/>
</dbReference>
<dbReference type="Gene3D" id="2.10.50.30">
    <property type="entry name" value="GPCR, family 3, nine cysteines domain"/>
    <property type="match status" value="1"/>
</dbReference>
<dbReference type="InterPro" id="IPR017978">
    <property type="entry name" value="GPCR_3_C"/>
</dbReference>
<dbReference type="Proteomes" id="UP000002279">
    <property type="component" value="Chromosome X3"/>
</dbReference>
<dbReference type="InterPro" id="IPR000337">
    <property type="entry name" value="GPCR_3"/>
</dbReference>
<dbReference type="Gene3D" id="3.40.50.2300">
    <property type="match status" value="2"/>
</dbReference>
<organism evidence="13 14">
    <name type="scientific">Ornithorhynchus anatinus</name>
    <name type="common">Duckbill platypus</name>
    <dbReference type="NCBI Taxonomy" id="9258"/>
    <lineage>
        <taxon>Eukaryota</taxon>
        <taxon>Metazoa</taxon>
        <taxon>Chordata</taxon>
        <taxon>Craniata</taxon>
        <taxon>Vertebrata</taxon>
        <taxon>Euteleostomi</taxon>
        <taxon>Mammalia</taxon>
        <taxon>Monotremata</taxon>
        <taxon>Ornithorhynchidae</taxon>
        <taxon>Ornithorhynchus</taxon>
    </lineage>
</organism>
<proteinExistence type="predicted"/>
<comment type="subcellular location">
    <subcellularLocation>
        <location evidence="1">Cell membrane</location>
        <topology evidence="1">Multi-pass membrane protein</topology>
    </subcellularLocation>
</comment>
<dbReference type="Bgee" id="ENSOANG00000004273">
    <property type="expression patterns" value="Expressed in cerebellum and 1 other cell type or tissue"/>
</dbReference>
<dbReference type="GeneTree" id="ENSGT00950000182788"/>
<keyword evidence="4" id="KW-0732">Signal</keyword>
<dbReference type="PROSITE" id="PS50259">
    <property type="entry name" value="G_PROTEIN_RECEP_F3_4"/>
    <property type="match status" value="1"/>
</dbReference>
<evidence type="ECO:0000313" key="14">
    <source>
        <dbReference type="Proteomes" id="UP000002279"/>
    </source>
</evidence>
<reference evidence="13 14" key="1">
    <citation type="journal article" date="2008" name="Nature">
        <title>Genome analysis of the platypus reveals unique signatures of evolution.</title>
        <authorList>
            <person name="Warren W.C."/>
            <person name="Hillier L.W."/>
            <person name="Marshall Graves J.A."/>
            <person name="Birney E."/>
            <person name="Ponting C.P."/>
            <person name="Grutzner F."/>
            <person name="Belov K."/>
            <person name="Miller W."/>
            <person name="Clarke L."/>
            <person name="Chinwalla A.T."/>
            <person name="Yang S.P."/>
            <person name="Heger A."/>
            <person name="Locke D.P."/>
            <person name="Miethke P."/>
            <person name="Waters P.D."/>
            <person name="Veyrunes F."/>
            <person name="Fulton L."/>
            <person name="Fulton B."/>
            <person name="Graves T."/>
            <person name="Wallis J."/>
            <person name="Puente X.S."/>
            <person name="Lopez-Otin C."/>
            <person name="Ordonez G.R."/>
            <person name="Eichler E.E."/>
            <person name="Chen L."/>
            <person name="Cheng Z."/>
            <person name="Deakin J.E."/>
            <person name="Alsop A."/>
            <person name="Thompson K."/>
            <person name="Kirby P."/>
            <person name="Papenfuss A.T."/>
            <person name="Wakefield M.J."/>
            <person name="Olender T."/>
            <person name="Lancet D."/>
            <person name="Huttley G.A."/>
            <person name="Smit A.F."/>
            <person name="Pask A."/>
            <person name="Temple-Smith P."/>
            <person name="Batzer M.A."/>
            <person name="Walker J.A."/>
            <person name="Konkel M.K."/>
            <person name="Harris R.S."/>
            <person name="Whittington C.M."/>
            <person name="Wong E.S."/>
            <person name="Gemmell N.J."/>
            <person name="Buschiazzo E."/>
            <person name="Vargas Jentzsch I.M."/>
            <person name="Merkel A."/>
            <person name="Schmitz J."/>
            <person name="Zemann A."/>
            <person name="Churakov G."/>
            <person name="Kriegs J.O."/>
            <person name="Brosius J."/>
            <person name="Murchison E.P."/>
            <person name="Sachidanandam R."/>
            <person name="Smith C."/>
            <person name="Hannon G.J."/>
            <person name="Tsend-Ayush E."/>
            <person name="McMillan D."/>
            <person name="Attenborough R."/>
            <person name="Rens W."/>
            <person name="Ferguson-Smith M."/>
            <person name="Lefevre C.M."/>
            <person name="Sharp J.A."/>
            <person name="Nicholas K.R."/>
            <person name="Ray D.A."/>
            <person name="Kube M."/>
            <person name="Reinhardt R."/>
            <person name="Pringle T.H."/>
            <person name="Taylor J."/>
            <person name="Jones R.C."/>
            <person name="Nixon B."/>
            <person name="Dacheux J.L."/>
            <person name="Niwa H."/>
            <person name="Sekita Y."/>
            <person name="Huang X."/>
            <person name="Stark A."/>
            <person name="Kheradpour P."/>
            <person name="Kellis M."/>
            <person name="Flicek P."/>
            <person name="Chen Y."/>
            <person name="Webber C."/>
            <person name="Hardison R."/>
            <person name="Nelson J."/>
            <person name="Hallsworth-Pepin K."/>
            <person name="Delehaunty K."/>
            <person name="Markovic C."/>
            <person name="Minx P."/>
            <person name="Feng Y."/>
            <person name="Kremitzki C."/>
            <person name="Mitreva M."/>
            <person name="Glasscock J."/>
            <person name="Wylie T."/>
            <person name="Wohldmann P."/>
            <person name="Thiru P."/>
            <person name="Nhan M.N."/>
            <person name="Pohl C.S."/>
            <person name="Smith S.M."/>
            <person name="Hou S."/>
            <person name="Nefedov M."/>
            <person name="de Jong P.J."/>
            <person name="Renfree M.B."/>
            <person name="Mardis E.R."/>
            <person name="Wilson R.K."/>
        </authorList>
    </citation>
    <scope>NUCLEOTIDE SEQUENCE [LARGE SCALE GENOMIC DNA]</scope>
    <source>
        <strain evidence="13 14">Glennie</strain>
    </source>
</reference>
<dbReference type="AlphaFoldDB" id="F6ZZZ1"/>
<evidence type="ECO:0000256" key="11">
    <source>
        <dbReference type="SAM" id="Phobius"/>
    </source>
</evidence>
<evidence type="ECO:0000256" key="9">
    <source>
        <dbReference type="ARBA" id="ARBA00023180"/>
    </source>
</evidence>
<accession>F6ZZZ1</accession>
<dbReference type="InterPro" id="IPR011500">
    <property type="entry name" value="GPCR_3_9-Cys_dom"/>
</dbReference>
<dbReference type="CDD" id="cd15283">
    <property type="entry name" value="7tmC_V2R_pheromone"/>
    <property type="match status" value="1"/>
</dbReference>
<keyword evidence="14" id="KW-1185">Reference proteome</keyword>
<dbReference type="Pfam" id="PF07562">
    <property type="entry name" value="NCD3G"/>
    <property type="match status" value="1"/>
</dbReference>
<feature type="transmembrane region" description="Helical" evidence="11">
    <location>
        <begin position="709"/>
        <end position="729"/>
    </location>
</feature>
<dbReference type="InterPro" id="IPR001828">
    <property type="entry name" value="ANF_lig-bd_rcpt"/>
</dbReference>
<dbReference type="PRINTS" id="PR00248">
    <property type="entry name" value="GPCRMGR"/>
</dbReference>
<feature type="transmembrane region" description="Helical" evidence="11">
    <location>
        <begin position="630"/>
        <end position="648"/>
    </location>
</feature>
<keyword evidence="9" id="KW-0325">Glycoprotein</keyword>
<dbReference type="GO" id="GO:0004930">
    <property type="term" value="F:G protein-coupled receptor activity"/>
    <property type="evidence" value="ECO:0000318"/>
    <property type="project" value="GO_Central"/>
</dbReference>
<reference evidence="13" key="2">
    <citation type="submission" date="2025-08" db="UniProtKB">
        <authorList>
            <consortium name="Ensembl"/>
        </authorList>
    </citation>
    <scope>IDENTIFICATION</scope>
    <source>
        <strain evidence="13">Glennie</strain>
    </source>
</reference>
<evidence type="ECO:0000256" key="8">
    <source>
        <dbReference type="ARBA" id="ARBA00023170"/>
    </source>
</evidence>
<dbReference type="PRINTS" id="PR01535">
    <property type="entry name" value="VOMERONASL2R"/>
</dbReference>
<evidence type="ECO:0000256" key="10">
    <source>
        <dbReference type="ARBA" id="ARBA00023224"/>
    </source>
</evidence>
<evidence type="ECO:0000256" key="7">
    <source>
        <dbReference type="ARBA" id="ARBA00023136"/>
    </source>
</evidence>
<name>F6ZZZ1_ORNAN</name>
<keyword evidence="2" id="KW-1003">Cell membrane</keyword>
<keyword evidence="6" id="KW-0297">G-protein coupled receptor</keyword>
<feature type="transmembrane region" description="Helical" evidence="11">
    <location>
        <begin position="515"/>
        <end position="538"/>
    </location>
</feature>
<feature type="domain" description="G-protein coupled receptors family 3 profile" evidence="12">
    <location>
        <begin position="515"/>
        <end position="778"/>
    </location>
</feature>